<proteinExistence type="predicted"/>
<dbReference type="RefSeq" id="WP_243707065.1">
    <property type="nucleotide sequence ID" value="NZ_SMDF01000012.1"/>
</dbReference>
<name>A0A4V2WDB1_BACTU</name>
<keyword evidence="1" id="KW-1133">Transmembrane helix</keyword>
<feature type="transmembrane region" description="Helical" evidence="1">
    <location>
        <begin position="86"/>
        <end position="109"/>
    </location>
</feature>
<gene>
    <name evidence="2" type="ORF">EC910_11244</name>
</gene>
<feature type="transmembrane region" description="Helical" evidence="1">
    <location>
        <begin position="9"/>
        <end position="29"/>
    </location>
</feature>
<feature type="transmembrane region" description="Helical" evidence="1">
    <location>
        <begin position="56"/>
        <end position="74"/>
    </location>
</feature>
<evidence type="ECO:0000256" key="1">
    <source>
        <dbReference type="SAM" id="Phobius"/>
    </source>
</evidence>
<sequence length="153" mass="17461">MNLSKVNKYVFWFIACSYISIHILVYPIWSNEGLYSSSEATKVIQEYIKTFAQTNLSVIFGLAAILVGAAALNYKNVTQVVNTKNNFYTAITTMVLFILVNALIITLSFTKLFIENRLLQMFVIVFICSLFVKLLYNIIILIEKILGINKKKK</sequence>
<dbReference type="AlphaFoldDB" id="A0A4V2WDB1"/>
<organism evidence="2 3">
    <name type="scientific">Bacillus thuringiensis</name>
    <dbReference type="NCBI Taxonomy" id="1428"/>
    <lineage>
        <taxon>Bacteria</taxon>
        <taxon>Bacillati</taxon>
        <taxon>Bacillota</taxon>
        <taxon>Bacilli</taxon>
        <taxon>Bacillales</taxon>
        <taxon>Bacillaceae</taxon>
        <taxon>Bacillus</taxon>
        <taxon>Bacillus cereus group</taxon>
    </lineage>
</organism>
<accession>A0A4V2WDB1</accession>
<dbReference type="EMBL" id="SMDG01000012">
    <property type="protein sequence ID" value="TCW53095.1"/>
    <property type="molecule type" value="Genomic_DNA"/>
</dbReference>
<evidence type="ECO:0000313" key="3">
    <source>
        <dbReference type="Proteomes" id="UP000295285"/>
    </source>
</evidence>
<reference evidence="2 3" key="1">
    <citation type="submission" date="2019-03" db="EMBL/GenBank/DDBJ databases">
        <title>Above-ground endophytic microbial communities from plants in different locations in the United States.</title>
        <authorList>
            <person name="Frank C."/>
        </authorList>
    </citation>
    <scope>NUCLEOTIDE SEQUENCE [LARGE SCALE GENOMIC DNA]</scope>
    <source>
        <strain evidence="2 3">LP_2_YM</strain>
    </source>
</reference>
<feature type="transmembrane region" description="Helical" evidence="1">
    <location>
        <begin position="121"/>
        <end position="142"/>
    </location>
</feature>
<keyword evidence="1" id="KW-0812">Transmembrane</keyword>
<evidence type="ECO:0000313" key="2">
    <source>
        <dbReference type="EMBL" id="TCW53095.1"/>
    </source>
</evidence>
<dbReference type="Proteomes" id="UP000295285">
    <property type="component" value="Unassembled WGS sequence"/>
</dbReference>
<comment type="caution">
    <text evidence="2">The sequence shown here is derived from an EMBL/GenBank/DDBJ whole genome shotgun (WGS) entry which is preliminary data.</text>
</comment>
<protein>
    <submittedName>
        <fullName evidence="2">Uncharacterized protein</fullName>
    </submittedName>
</protein>
<keyword evidence="1" id="KW-0472">Membrane</keyword>